<comment type="caution">
    <text evidence="1">The sequence shown here is derived from an EMBL/GenBank/DDBJ whole genome shotgun (WGS) entry which is preliminary data.</text>
</comment>
<dbReference type="Proteomes" id="UP000799755">
    <property type="component" value="Unassembled WGS sequence"/>
</dbReference>
<evidence type="ECO:0000313" key="2">
    <source>
        <dbReference type="Proteomes" id="UP000799755"/>
    </source>
</evidence>
<name>A0ACB6QQE4_9PLEO</name>
<keyword evidence="2" id="KW-1185">Reference proteome</keyword>
<reference evidence="1" key="1">
    <citation type="journal article" date="2020" name="Stud. Mycol.">
        <title>101 Dothideomycetes genomes: a test case for predicting lifestyles and emergence of pathogens.</title>
        <authorList>
            <person name="Haridas S."/>
            <person name="Albert R."/>
            <person name="Binder M."/>
            <person name="Bloem J."/>
            <person name="Labutti K."/>
            <person name="Salamov A."/>
            <person name="Andreopoulos B."/>
            <person name="Baker S."/>
            <person name="Barry K."/>
            <person name="Bills G."/>
            <person name="Bluhm B."/>
            <person name="Cannon C."/>
            <person name="Castanera R."/>
            <person name="Culley D."/>
            <person name="Daum C."/>
            <person name="Ezra D."/>
            <person name="Gonzalez J."/>
            <person name="Henrissat B."/>
            <person name="Kuo A."/>
            <person name="Liang C."/>
            <person name="Lipzen A."/>
            <person name="Lutzoni F."/>
            <person name="Magnuson J."/>
            <person name="Mondo S."/>
            <person name="Nolan M."/>
            <person name="Ohm R."/>
            <person name="Pangilinan J."/>
            <person name="Park H.-J."/>
            <person name="Ramirez L."/>
            <person name="Alfaro M."/>
            <person name="Sun H."/>
            <person name="Tritt A."/>
            <person name="Yoshinaga Y."/>
            <person name="Zwiers L.-H."/>
            <person name="Turgeon B."/>
            <person name="Goodwin S."/>
            <person name="Spatafora J."/>
            <person name="Crous P."/>
            <person name="Grigoriev I."/>
        </authorList>
    </citation>
    <scope>NUCLEOTIDE SEQUENCE</scope>
    <source>
        <strain evidence="1">ATCC 200398</strain>
    </source>
</reference>
<proteinExistence type="predicted"/>
<gene>
    <name evidence="1" type="ORF">BDR25DRAFT_357603</name>
</gene>
<sequence length="302" mass="33379">MPQFQQHFIQSRTYHAARGSHYAEFNPANRAPEDLMTKGRSTFSNASRCATSATRSALLSNIAFLEQGIFTKHLSEEWRLSIKPRVTAENMIVRQWYLSHTGCGNGGFPAAEHPHSADELTTLLALRLKCMTPGVDGYGRMKLCLKVEKVAAVASIPFKASEPVPARLIALSAVATMLRGRAAIMLEVSVAGYGLERSVSRVYPLVKSGAAWIADSPKPQGGPLSSVCDRESAIDTHHKAGWARPWMNSVEGIGRARVTEQDRRYNVATIDIRREQRTAMHDKDVHYPALSPKKDMRSVSHN</sequence>
<organism evidence="1 2">
    <name type="scientific">Lindgomyces ingoldianus</name>
    <dbReference type="NCBI Taxonomy" id="673940"/>
    <lineage>
        <taxon>Eukaryota</taxon>
        <taxon>Fungi</taxon>
        <taxon>Dikarya</taxon>
        <taxon>Ascomycota</taxon>
        <taxon>Pezizomycotina</taxon>
        <taxon>Dothideomycetes</taxon>
        <taxon>Pleosporomycetidae</taxon>
        <taxon>Pleosporales</taxon>
        <taxon>Lindgomycetaceae</taxon>
        <taxon>Lindgomyces</taxon>
    </lineage>
</organism>
<dbReference type="EMBL" id="MU003516">
    <property type="protein sequence ID" value="KAF2468307.1"/>
    <property type="molecule type" value="Genomic_DNA"/>
</dbReference>
<accession>A0ACB6QQE4</accession>
<protein>
    <submittedName>
        <fullName evidence="1">Uncharacterized protein</fullName>
    </submittedName>
</protein>
<evidence type="ECO:0000313" key="1">
    <source>
        <dbReference type="EMBL" id="KAF2468307.1"/>
    </source>
</evidence>